<evidence type="ECO:0000313" key="2">
    <source>
        <dbReference type="EMBL" id="KAG9390778.1"/>
    </source>
</evidence>
<dbReference type="AlphaFoldDB" id="A0A8J6AQA5"/>
<proteinExistence type="predicted"/>
<dbReference type="Pfam" id="PF01823">
    <property type="entry name" value="MACPF"/>
    <property type="match status" value="1"/>
</dbReference>
<evidence type="ECO:0000313" key="3">
    <source>
        <dbReference type="Proteomes" id="UP000717585"/>
    </source>
</evidence>
<sequence>MFRPATNSFIPSFSMRITTLCFFAFAIMAVAYCDTVSDDMILDLDFSAEANTHFVLHGAFNGVELPVAEEFIHGADGVTNEFKAVTMKPQFNEHHTFEATYLNDTIYEVPDQITVVTDSQSATDIGSTFYSSFSSFNSHEHATGVVVANGTTHHTEIDVIKKKLDSKQYYLSYSKIDYHLMQAQSVPAIILGLRYLDDDFKAAITALPAAIATMDDQKKYNEIVKTYGTEILVGGHFGVGVHLDVFVNKTFVDEHSKSYVQGEISKTFYKDLFPINPGPFQKKSDIKIDPSFEANSTVSVFFIGGDPQFQHLDTIDEWWKTAYEYPALMSNERVSPLDTIVMGKAKAGIQKTIAYYLEHKELPTAPLK</sequence>
<feature type="domain" description="MACPF" evidence="1">
    <location>
        <begin position="44"/>
        <end position="368"/>
    </location>
</feature>
<gene>
    <name evidence="2" type="ORF">J8273_7031</name>
</gene>
<protein>
    <recommendedName>
        <fullName evidence="1">MACPF domain-containing protein</fullName>
    </recommendedName>
</protein>
<reference evidence="2" key="1">
    <citation type="submission" date="2021-05" db="EMBL/GenBank/DDBJ databases">
        <title>A free-living protist that lacks canonical eukaryotic 1 DNA replication and segregation systems.</title>
        <authorList>
            <person name="Salas-Leiva D.E."/>
            <person name="Tromer E.C."/>
            <person name="Curtis B.A."/>
            <person name="Jerlstrom-Hultqvist J."/>
            <person name="Kolisko M."/>
            <person name="Yi Z."/>
            <person name="Salas-Leiva J.S."/>
            <person name="Gallot-Lavallee L."/>
            <person name="Kops G.J.P.L."/>
            <person name="Archibald J.M."/>
            <person name="Simpson A.G.B."/>
            <person name="Roger A.J."/>
        </authorList>
    </citation>
    <scope>NUCLEOTIDE SEQUENCE</scope>
    <source>
        <strain evidence="2">BICM</strain>
    </source>
</reference>
<accession>A0A8J6AQA5</accession>
<evidence type="ECO:0000259" key="1">
    <source>
        <dbReference type="PROSITE" id="PS51412"/>
    </source>
</evidence>
<organism evidence="2 3">
    <name type="scientific">Carpediemonas membranifera</name>
    <dbReference type="NCBI Taxonomy" id="201153"/>
    <lineage>
        <taxon>Eukaryota</taxon>
        <taxon>Metamonada</taxon>
        <taxon>Carpediemonas-like organisms</taxon>
        <taxon>Carpediemonas</taxon>
    </lineage>
</organism>
<comment type="caution">
    <text evidence="2">The sequence shown here is derived from an EMBL/GenBank/DDBJ whole genome shotgun (WGS) entry which is preliminary data.</text>
</comment>
<dbReference type="PROSITE" id="PS51412">
    <property type="entry name" value="MACPF_2"/>
    <property type="match status" value="1"/>
</dbReference>
<dbReference type="InterPro" id="IPR020864">
    <property type="entry name" value="MACPF"/>
</dbReference>
<name>A0A8J6AQA5_9EUKA</name>
<dbReference type="EMBL" id="JAHDYR010000062">
    <property type="protein sequence ID" value="KAG9390778.1"/>
    <property type="molecule type" value="Genomic_DNA"/>
</dbReference>
<keyword evidence="3" id="KW-1185">Reference proteome</keyword>
<dbReference type="Proteomes" id="UP000717585">
    <property type="component" value="Unassembled WGS sequence"/>
</dbReference>